<dbReference type="GeneID" id="105911877"/>
<organism evidence="12 13">
    <name type="scientific">Clupea harengus</name>
    <name type="common">Atlantic herring</name>
    <dbReference type="NCBI Taxonomy" id="7950"/>
    <lineage>
        <taxon>Eukaryota</taxon>
        <taxon>Metazoa</taxon>
        <taxon>Chordata</taxon>
        <taxon>Craniata</taxon>
        <taxon>Vertebrata</taxon>
        <taxon>Euteleostomi</taxon>
        <taxon>Actinopterygii</taxon>
        <taxon>Neopterygii</taxon>
        <taxon>Teleostei</taxon>
        <taxon>Clupei</taxon>
        <taxon>Clupeiformes</taxon>
        <taxon>Clupeoidei</taxon>
        <taxon>Clupeidae</taxon>
        <taxon>Clupea</taxon>
    </lineage>
</organism>
<feature type="compositionally biased region" description="Basic and acidic residues" evidence="10">
    <location>
        <begin position="550"/>
        <end position="562"/>
    </location>
</feature>
<evidence type="ECO:0000313" key="12">
    <source>
        <dbReference type="Proteomes" id="UP000515152"/>
    </source>
</evidence>
<dbReference type="GO" id="GO:0005096">
    <property type="term" value="F:GTPase activator activity"/>
    <property type="evidence" value="ECO:0007669"/>
    <property type="project" value="UniProtKB-KW"/>
</dbReference>
<dbReference type="InterPro" id="IPR038508">
    <property type="entry name" value="ArfGAP_dom_sf"/>
</dbReference>
<dbReference type="Pfam" id="PF01412">
    <property type="entry name" value="ArfGap"/>
    <property type="match status" value="1"/>
</dbReference>
<keyword evidence="4 9" id="KW-0863">Zinc-finger</keyword>
<dbReference type="Gene3D" id="1.25.40.20">
    <property type="entry name" value="Ankyrin repeat-containing domain"/>
    <property type="match status" value="1"/>
</dbReference>
<dbReference type="InterPro" id="IPR047161">
    <property type="entry name" value="GIT-like"/>
</dbReference>
<keyword evidence="3" id="KW-0677">Repeat</keyword>
<dbReference type="RefSeq" id="XP_031414279.1">
    <property type="nucleotide sequence ID" value="XM_031558419.2"/>
</dbReference>
<keyword evidence="5" id="KW-0862">Zinc</keyword>
<dbReference type="InterPro" id="IPR002110">
    <property type="entry name" value="Ankyrin_rpt"/>
</dbReference>
<evidence type="ECO:0000313" key="13">
    <source>
        <dbReference type="RefSeq" id="XP_031414279.1"/>
    </source>
</evidence>
<dbReference type="InterPro" id="IPR032352">
    <property type="entry name" value="GIT1/2_CC"/>
</dbReference>
<keyword evidence="2" id="KW-0479">Metal-binding</keyword>
<evidence type="ECO:0000256" key="3">
    <source>
        <dbReference type="ARBA" id="ARBA00022737"/>
    </source>
</evidence>
<dbReference type="InterPro" id="IPR001164">
    <property type="entry name" value="ArfGAP_dom"/>
</dbReference>
<dbReference type="InterPro" id="IPR036770">
    <property type="entry name" value="Ankyrin_rpt-contain_sf"/>
</dbReference>
<sequence>MSMRPRNRDVCADCSAPGPTWASVNRGVLICDECCSIHRGLGRHSSQVRHLTHTSWPPSQLQTVQTLYNNGANSIWEHSLLDPSSIMTGKRKANPQDKVHPNKTDFIKAKYQMLAYVHRMPCREDDSVTAKDLSKQLHSSVRTGNLETCLRLLSLGAQANFFHPEKGNTPLHVAAKAGQLSQAELLAVYGADPGAPDANGLSPIDYARQAGHHELADRLVEIQFELTDRLAFYLCGRKPDHKNGQHFIIPQIADSGLDLSELAKVAKKKLQSLTNHQFEELAMDVYDEVDRRETDAVWLATQNHSTLVTETTVVPFLPVNPEYSSTRNQGRQKLARFNAHEFATLVIDILTDAKRRQQGNSCENAKENVELILKGIDNRESQDVDQPDYDSVASDEDTEREPASGKEDRTKSSESSDLSDGPITVQEFMEVKTALNASEAKIQQLLKVNCHLSEELRSMQNKLSYLQDENSGLRWQAPTNSVAPPDPVRRPAVRGGRAMSMYETGSGLKQYHPRGEAPRPNASTLTLQPLPPDGSSGVEGQCGVPDSDYDNTHNHSEPDEYGPRQGSVCGVAWMSEGAIPESDPQEVEGEPDPSLPCTEDVISKTEQITKNIQELLRAAQENKHESFVPCSERIHVAVTEMAALFPKRPSSETVHGSLRLLTSSASRLQGECHRATPPNAHTGDSQLLTQQVIQCAYDIAKAAKQLVTITTKESN</sequence>
<dbReference type="Pfam" id="PF12205">
    <property type="entry name" value="GIT1_C"/>
    <property type="match status" value="1"/>
</dbReference>
<dbReference type="GO" id="GO:0098793">
    <property type="term" value="C:presynapse"/>
    <property type="evidence" value="ECO:0007669"/>
    <property type="project" value="GOC"/>
</dbReference>
<dbReference type="GO" id="GO:0036465">
    <property type="term" value="P:synaptic vesicle recycling"/>
    <property type="evidence" value="ECO:0007669"/>
    <property type="project" value="TreeGrafter"/>
</dbReference>
<dbReference type="PROSITE" id="PS50297">
    <property type="entry name" value="ANK_REP_REGION"/>
    <property type="match status" value="1"/>
</dbReference>
<dbReference type="PROSITE" id="PS50088">
    <property type="entry name" value="ANK_REPEAT"/>
    <property type="match status" value="1"/>
</dbReference>
<feature type="compositionally biased region" description="Acidic residues" evidence="10">
    <location>
        <begin position="383"/>
        <end position="399"/>
    </location>
</feature>
<keyword evidence="7" id="KW-0175">Coiled coil</keyword>
<evidence type="ECO:0000256" key="8">
    <source>
        <dbReference type="PROSITE-ProRule" id="PRU00023"/>
    </source>
</evidence>
<dbReference type="SMART" id="SM00248">
    <property type="entry name" value="ANK"/>
    <property type="match status" value="3"/>
</dbReference>
<dbReference type="GO" id="GO:0031267">
    <property type="term" value="F:small GTPase binding"/>
    <property type="evidence" value="ECO:0007669"/>
    <property type="project" value="TreeGrafter"/>
</dbReference>
<evidence type="ECO:0000256" key="2">
    <source>
        <dbReference type="ARBA" id="ARBA00022723"/>
    </source>
</evidence>
<dbReference type="GO" id="GO:0008277">
    <property type="term" value="P:regulation of G protein-coupled receptor signaling pathway"/>
    <property type="evidence" value="ECO:0007669"/>
    <property type="project" value="TreeGrafter"/>
</dbReference>
<keyword evidence="1" id="KW-0343">GTPase activation</keyword>
<feature type="repeat" description="ANK" evidence="8">
    <location>
        <begin position="166"/>
        <end position="198"/>
    </location>
</feature>
<keyword evidence="6 8" id="KW-0040">ANK repeat</keyword>
<name>A0A6P8EQR9_CLUHA</name>
<dbReference type="Pfam" id="PF16559">
    <property type="entry name" value="GIT_CC"/>
    <property type="match status" value="1"/>
</dbReference>
<dbReference type="Gene3D" id="1.20.120.330">
    <property type="entry name" value="Nucleotidyltransferases domain 2"/>
    <property type="match status" value="1"/>
</dbReference>
<evidence type="ECO:0000256" key="6">
    <source>
        <dbReference type="ARBA" id="ARBA00023043"/>
    </source>
</evidence>
<dbReference type="InterPro" id="IPR022018">
    <property type="entry name" value="GIT1_C"/>
</dbReference>
<accession>A0A6P8EQR9</accession>
<dbReference type="InterPro" id="IPR037278">
    <property type="entry name" value="ARFGAP/RecO"/>
</dbReference>
<feature type="domain" description="Arf-GAP" evidence="11">
    <location>
        <begin position="1"/>
        <end position="124"/>
    </location>
</feature>
<reference evidence="13" key="1">
    <citation type="submission" date="2025-08" db="UniProtKB">
        <authorList>
            <consortium name="RefSeq"/>
        </authorList>
    </citation>
    <scope>IDENTIFICATION</scope>
</reference>
<dbReference type="Gene3D" id="1.10.220.150">
    <property type="entry name" value="Arf GTPase activating protein"/>
    <property type="match status" value="1"/>
</dbReference>
<dbReference type="GO" id="GO:0008270">
    <property type="term" value="F:zinc ion binding"/>
    <property type="evidence" value="ECO:0007669"/>
    <property type="project" value="UniProtKB-KW"/>
</dbReference>
<dbReference type="SMART" id="SM00105">
    <property type="entry name" value="ArfGap"/>
    <property type="match status" value="1"/>
</dbReference>
<evidence type="ECO:0000256" key="10">
    <source>
        <dbReference type="SAM" id="MobiDB-lite"/>
    </source>
</evidence>
<dbReference type="SUPFAM" id="SSF48403">
    <property type="entry name" value="Ankyrin repeat"/>
    <property type="match status" value="1"/>
</dbReference>
<dbReference type="PRINTS" id="PR00405">
    <property type="entry name" value="REVINTRACTNG"/>
</dbReference>
<dbReference type="PROSITE" id="PS50115">
    <property type="entry name" value="ARFGAP"/>
    <property type="match status" value="1"/>
</dbReference>
<keyword evidence="12" id="KW-1185">Reference proteome</keyword>
<dbReference type="Gene3D" id="1.20.5.170">
    <property type="match status" value="1"/>
</dbReference>
<dbReference type="PANTHER" id="PTHR46097">
    <property type="entry name" value="G PROTEIN-COUPLED RECEPTOR KINASE INTERACTING ARFGAP"/>
    <property type="match status" value="1"/>
</dbReference>
<evidence type="ECO:0000256" key="4">
    <source>
        <dbReference type="ARBA" id="ARBA00022771"/>
    </source>
</evidence>
<evidence type="ECO:0000256" key="1">
    <source>
        <dbReference type="ARBA" id="ARBA00022468"/>
    </source>
</evidence>
<dbReference type="Proteomes" id="UP000515152">
    <property type="component" value="Chromosome 21"/>
</dbReference>
<dbReference type="FunFam" id="1.10.220.150:FF:000003">
    <property type="entry name" value="ARF GTPase-activating protein GIT2 isoform 1"/>
    <property type="match status" value="1"/>
</dbReference>
<dbReference type="SMART" id="SM00555">
    <property type="entry name" value="GIT"/>
    <property type="match status" value="2"/>
</dbReference>
<dbReference type="AlphaFoldDB" id="A0A6P8EQR9"/>
<evidence type="ECO:0000256" key="5">
    <source>
        <dbReference type="ARBA" id="ARBA00022833"/>
    </source>
</evidence>
<evidence type="ECO:0000259" key="11">
    <source>
        <dbReference type="PROSITE" id="PS50115"/>
    </source>
</evidence>
<feature type="compositionally biased region" description="Basic and acidic residues" evidence="10">
    <location>
        <begin position="400"/>
        <end position="414"/>
    </location>
</feature>
<dbReference type="FunFam" id="1.25.40.20:FF:000013">
    <property type="entry name" value="ARF GTPase-activating protein GIT1 isoform 1"/>
    <property type="match status" value="1"/>
</dbReference>
<protein>
    <submittedName>
        <fullName evidence="13">ARF GTPase-activating protein GIT2b isoform X6</fullName>
    </submittedName>
</protein>
<dbReference type="GO" id="GO:0007420">
    <property type="term" value="P:brain development"/>
    <property type="evidence" value="ECO:0007669"/>
    <property type="project" value="InterPro"/>
</dbReference>
<dbReference type="GO" id="GO:0032012">
    <property type="term" value="P:regulation of ARF protein signal transduction"/>
    <property type="evidence" value="ECO:0007669"/>
    <property type="project" value="InterPro"/>
</dbReference>
<evidence type="ECO:0000256" key="7">
    <source>
        <dbReference type="ARBA" id="ARBA00023054"/>
    </source>
</evidence>
<gene>
    <name evidence="13" type="primary">git2b</name>
</gene>
<feature type="region of interest" description="Disordered" evidence="10">
    <location>
        <begin position="507"/>
        <end position="567"/>
    </location>
</feature>
<evidence type="ECO:0000256" key="9">
    <source>
        <dbReference type="PROSITE-ProRule" id="PRU00288"/>
    </source>
</evidence>
<dbReference type="SUPFAM" id="SSF57863">
    <property type="entry name" value="ArfGap/RecO-like zinc finger"/>
    <property type="match status" value="1"/>
</dbReference>
<dbReference type="Pfam" id="PF08518">
    <property type="entry name" value="GIT_SHD"/>
    <property type="match status" value="2"/>
</dbReference>
<proteinExistence type="predicted"/>
<dbReference type="InterPro" id="IPR013724">
    <property type="entry name" value="GIT_SHD"/>
</dbReference>
<dbReference type="Pfam" id="PF12796">
    <property type="entry name" value="Ank_2"/>
    <property type="match status" value="1"/>
</dbReference>
<feature type="region of interest" description="Disordered" evidence="10">
    <location>
        <begin position="376"/>
        <end position="423"/>
    </location>
</feature>
<dbReference type="PANTHER" id="PTHR46097:SF2">
    <property type="entry name" value="G PROTEIN-COUPLED RECEPTOR KINASE INTERACTING ARFGAP 2 ISOFORM X1"/>
    <property type="match status" value="1"/>
</dbReference>
<dbReference type="CTD" id="567190"/>